<dbReference type="EMBL" id="SMKU01000002">
    <property type="protein sequence ID" value="TDD97602.1"/>
    <property type="molecule type" value="Genomic_DNA"/>
</dbReference>
<dbReference type="AlphaFoldDB" id="A0A4R5CJL3"/>
<comment type="caution">
    <text evidence="1">The sequence shown here is derived from an EMBL/GenBank/DDBJ whole genome shotgun (WGS) entry which is preliminary data.</text>
</comment>
<protein>
    <submittedName>
        <fullName evidence="1">Uncharacterized protein</fullName>
    </submittedName>
</protein>
<accession>A0A4R5CJL3</accession>
<gene>
    <name evidence="1" type="ORF">E1298_00805</name>
</gene>
<dbReference type="Proteomes" id="UP000294513">
    <property type="component" value="Unassembled WGS sequence"/>
</dbReference>
<evidence type="ECO:0000313" key="1">
    <source>
        <dbReference type="EMBL" id="TDD97602.1"/>
    </source>
</evidence>
<name>A0A4R5CJL3_9ACTN</name>
<sequence length="78" mass="8165">MADADRPTVVATAPQLLCAAAGDVVVVHMLEGGEALLRLPTAAEFLALWGVQVPSRADAAMAERIVAPHIQRRDGIHG</sequence>
<proteinExistence type="predicted"/>
<keyword evidence="2" id="KW-1185">Reference proteome</keyword>
<evidence type="ECO:0000313" key="2">
    <source>
        <dbReference type="Proteomes" id="UP000294513"/>
    </source>
</evidence>
<organism evidence="1 2">
    <name type="scientific">Actinomadura rubrisoli</name>
    <dbReference type="NCBI Taxonomy" id="2530368"/>
    <lineage>
        <taxon>Bacteria</taxon>
        <taxon>Bacillati</taxon>
        <taxon>Actinomycetota</taxon>
        <taxon>Actinomycetes</taxon>
        <taxon>Streptosporangiales</taxon>
        <taxon>Thermomonosporaceae</taxon>
        <taxon>Actinomadura</taxon>
    </lineage>
</organism>
<dbReference type="RefSeq" id="WP_131888764.1">
    <property type="nucleotide sequence ID" value="NZ_SMKU01000002.1"/>
</dbReference>
<reference evidence="1 2" key="1">
    <citation type="submission" date="2019-03" db="EMBL/GenBank/DDBJ databases">
        <title>Draft genome sequences of novel Actinobacteria.</title>
        <authorList>
            <person name="Sahin N."/>
            <person name="Ay H."/>
            <person name="Saygin H."/>
        </authorList>
    </citation>
    <scope>NUCLEOTIDE SEQUENCE [LARGE SCALE GENOMIC DNA]</scope>
    <source>
        <strain evidence="1 2">H3C3</strain>
    </source>
</reference>